<dbReference type="Proteomes" id="UP000233766">
    <property type="component" value="Unassembled WGS sequence"/>
</dbReference>
<gene>
    <name evidence="2" type="ORF">ATK86_1859</name>
</gene>
<dbReference type="OrthoDB" id="9982742at2"/>
<evidence type="ECO:0000256" key="1">
    <source>
        <dbReference type="SAM" id="MobiDB-lite"/>
    </source>
</evidence>
<feature type="region of interest" description="Disordered" evidence="1">
    <location>
        <begin position="1"/>
        <end position="22"/>
    </location>
</feature>
<organism evidence="2 3">
    <name type="scientific">Nocardia fluminea</name>
    <dbReference type="NCBI Taxonomy" id="134984"/>
    <lineage>
        <taxon>Bacteria</taxon>
        <taxon>Bacillati</taxon>
        <taxon>Actinomycetota</taxon>
        <taxon>Actinomycetes</taxon>
        <taxon>Mycobacteriales</taxon>
        <taxon>Nocardiaceae</taxon>
        <taxon>Nocardia</taxon>
    </lineage>
</organism>
<dbReference type="AlphaFoldDB" id="A0A2N3V7C1"/>
<accession>A0A2N3V7C1</accession>
<keyword evidence="3" id="KW-1185">Reference proteome</keyword>
<name>A0A2N3V7C1_9NOCA</name>
<comment type="caution">
    <text evidence="2">The sequence shown here is derived from an EMBL/GenBank/DDBJ whole genome shotgun (WGS) entry which is preliminary data.</text>
</comment>
<feature type="region of interest" description="Disordered" evidence="1">
    <location>
        <begin position="42"/>
        <end position="93"/>
    </location>
</feature>
<dbReference type="EMBL" id="PJMW01000002">
    <property type="protein sequence ID" value="PKV77514.1"/>
    <property type="molecule type" value="Genomic_DNA"/>
</dbReference>
<proteinExistence type="predicted"/>
<evidence type="ECO:0000313" key="2">
    <source>
        <dbReference type="EMBL" id="PKV77514.1"/>
    </source>
</evidence>
<sequence>MPHGPDIAAEPLSTRSTSEGAADMARFTTMRHSLDDAVREISTAPLPLPGRPRTARRTESPFPAQRRRGTGSAIRGAQNRAVTVRRPMRIPGR</sequence>
<dbReference type="RefSeq" id="WP_101464158.1">
    <property type="nucleotide sequence ID" value="NZ_PJMW01000002.1"/>
</dbReference>
<reference evidence="2 3" key="1">
    <citation type="submission" date="2017-12" db="EMBL/GenBank/DDBJ databases">
        <title>Sequencing the genomes of 1000 Actinobacteria strains.</title>
        <authorList>
            <person name="Klenk H.-P."/>
        </authorList>
    </citation>
    <scope>NUCLEOTIDE SEQUENCE [LARGE SCALE GENOMIC DNA]</scope>
    <source>
        <strain evidence="2 3">DSM 44489</strain>
    </source>
</reference>
<evidence type="ECO:0000313" key="3">
    <source>
        <dbReference type="Proteomes" id="UP000233766"/>
    </source>
</evidence>
<protein>
    <submittedName>
        <fullName evidence="2">Uncharacterized protein</fullName>
    </submittedName>
</protein>